<keyword evidence="2" id="KW-1185">Reference proteome</keyword>
<dbReference type="Pfam" id="PF20383">
    <property type="entry name" value="DUF6678"/>
    <property type="match status" value="1"/>
</dbReference>
<reference evidence="2" key="1">
    <citation type="journal article" date="2019" name="Int. J. Syst. Evol. Microbiol.">
        <title>The Global Catalogue of Microorganisms (GCM) 10K type strain sequencing project: providing services to taxonomists for standard genome sequencing and annotation.</title>
        <authorList>
            <consortium name="The Broad Institute Genomics Platform"/>
            <consortium name="The Broad Institute Genome Sequencing Center for Infectious Disease"/>
            <person name="Wu L."/>
            <person name="Ma J."/>
        </authorList>
    </citation>
    <scope>NUCLEOTIDE SEQUENCE [LARGE SCALE GENOMIC DNA]</scope>
    <source>
        <strain evidence="2">JCM 17066</strain>
    </source>
</reference>
<sequence>MTRDQTTALMNNTKWNEIRLAMNAICPSPQYRTQCIDNQYVSGWDHDWLYHFPIGGYDGIEWLEISCDTPQQKAAVLKALCTIHVPGKCSGNGCFVYGYGTVGSVINYL</sequence>
<name>A0ABW0MHD3_9BURK</name>
<dbReference type="Proteomes" id="UP001596045">
    <property type="component" value="Unassembled WGS sequence"/>
</dbReference>
<gene>
    <name evidence="1" type="ORF">ACFPM8_20395</name>
</gene>
<evidence type="ECO:0000313" key="1">
    <source>
        <dbReference type="EMBL" id="MFC5476331.1"/>
    </source>
</evidence>
<organism evidence="1 2">
    <name type="scientific">Paraherbaspirillum soli</name>
    <dbReference type="NCBI Taxonomy" id="631222"/>
    <lineage>
        <taxon>Bacteria</taxon>
        <taxon>Pseudomonadati</taxon>
        <taxon>Pseudomonadota</taxon>
        <taxon>Betaproteobacteria</taxon>
        <taxon>Burkholderiales</taxon>
        <taxon>Oxalobacteraceae</taxon>
        <taxon>Paraherbaspirillum</taxon>
    </lineage>
</organism>
<evidence type="ECO:0000313" key="2">
    <source>
        <dbReference type="Proteomes" id="UP001596045"/>
    </source>
</evidence>
<comment type="caution">
    <text evidence="1">The sequence shown here is derived from an EMBL/GenBank/DDBJ whole genome shotgun (WGS) entry which is preliminary data.</text>
</comment>
<protein>
    <submittedName>
        <fullName evidence="1">DUF6678 family protein</fullName>
    </submittedName>
</protein>
<accession>A0ABW0MHD3</accession>
<proteinExistence type="predicted"/>
<dbReference type="EMBL" id="JBHSMT010000030">
    <property type="protein sequence ID" value="MFC5476331.1"/>
    <property type="molecule type" value="Genomic_DNA"/>
</dbReference>
<dbReference type="InterPro" id="IPR046500">
    <property type="entry name" value="DUF6678"/>
</dbReference>
<dbReference type="RefSeq" id="WP_379000430.1">
    <property type="nucleotide sequence ID" value="NZ_JBHSMT010000030.1"/>
</dbReference>